<organism evidence="1 2">
    <name type="scientific">Marinirhabdus gelatinilytica</name>
    <dbReference type="NCBI Taxonomy" id="1703343"/>
    <lineage>
        <taxon>Bacteria</taxon>
        <taxon>Pseudomonadati</taxon>
        <taxon>Bacteroidota</taxon>
        <taxon>Flavobacteriia</taxon>
        <taxon>Flavobacteriales</taxon>
        <taxon>Flavobacteriaceae</taxon>
    </lineage>
</organism>
<reference evidence="1 2" key="1">
    <citation type="submission" date="2018-07" db="EMBL/GenBank/DDBJ databases">
        <title>Genomic Encyclopedia of Type Strains, Phase IV (KMG-IV): sequencing the most valuable type-strain genomes for metagenomic binning, comparative biology and taxonomic classification.</title>
        <authorList>
            <person name="Goeker M."/>
        </authorList>
    </citation>
    <scope>NUCLEOTIDE SEQUENCE [LARGE SCALE GENOMIC DNA]</scope>
    <source>
        <strain evidence="1 2">DSM 101478</strain>
    </source>
</reference>
<dbReference type="RefSeq" id="WP_147278578.1">
    <property type="nucleotide sequence ID" value="NZ_QRAO01000014.1"/>
</dbReference>
<evidence type="ECO:0000313" key="2">
    <source>
        <dbReference type="Proteomes" id="UP000255317"/>
    </source>
</evidence>
<sequence length="271" mass="31449">MKKTLLYIISITFLVSCNQKPELNRKDVKSVPEYLINAIQTKDTLSFLKLFDYTLDPNISDSLAVKNLNLRNFGQAYETFKDQEVEYIAYDTKDGLEGGQIIDDSSLNIYVKVNEIFYKLRLTHHTAKDENYFLIFYLNNLSSECDLIKDKPYQPSSMALFPNLNWDSFNGYVFNNVNAVFNNLTEYDIEKIKFRLTIENSEKIVFKQTIISEEPIYKGDIKGINIEELRGVNAGFLLKRGNFDWDIEVLEVEPKPEINPCAKIESLKNKK</sequence>
<evidence type="ECO:0008006" key="3">
    <source>
        <dbReference type="Google" id="ProtNLM"/>
    </source>
</evidence>
<accession>A0A370Q326</accession>
<protein>
    <recommendedName>
        <fullName evidence="3">Lipoprotein</fullName>
    </recommendedName>
</protein>
<dbReference type="AlphaFoldDB" id="A0A370Q326"/>
<keyword evidence="2" id="KW-1185">Reference proteome</keyword>
<dbReference type="PROSITE" id="PS51257">
    <property type="entry name" value="PROKAR_LIPOPROTEIN"/>
    <property type="match status" value="1"/>
</dbReference>
<gene>
    <name evidence="1" type="ORF">C8D94_1141</name>
</gene>
<dbReference type="EMBL" id="QRAO01000014">
    <property type="protein sequence ID" value="RDK82763.1"/>
    <property type="molecule type" value="Genomic_DNA"/>
</dbReference>
<dbReference type="Proteomes" id="UP000255317">
    <property type="component" value="Unassembled WGS sequence"/>
</dbReference>
<dbReference type="OrthoDB" id="1454662at2"/>
<proteinExistence type="predicted"/>
<evidence type="ECO:0000313" key="1">
    <source>
        <dbReference type="EMBL" id="RDK82763.1"/>
    </source>
</evidence>
<comment type="caution">
    <text evidence="1">The sequence shown here is derived from an EMBL/GenBank/DDBJ whole genome shotgun (WGS) entry which is preliminary data.</text>
</comment>
<name>A0A370Q326_9FLAO</name>